<evidence type="ECO:0000313" key="3">
    <source>
        <dbReference type="Proteomes" id="UP000270343"/>
    </source>
</evidence>
<gene>
    <name evidence="2" type="ORF">D7231_05095</name>
</gene>
<dbReference type="InterPro" id="IPR024344">
    <property type="entry name" value="MDMPI_metal-binding"/>
</dbReference>
<dbReference type="EMBL" id="RBAM01000002">
    <property type="protein sequence ID" value="RKN76690.1"/>
    <property type="molecule type" value="Genomic_DNA"/>
</dbReference>
<dbReference type="AlphaFoldDB" id="A0A3B0BV50"/>
<dbReference type="Pfam" id="PF11716">
    <property type="entry name" value="MDMPI_N"/>
    <property type="match status" value="1"/>
</dbReference>
<proteinExistence type="predicted"/>
<reference evidence="2 3" key="1">
    <citation type="journal article" date="2015" name="Antonie Van Leeuwenhoek">
        <title>Streptomyces klenkii sp. nov., isolated from deep marine sediment.</title>
        <authorList>
            <person name="Veyisoglu A."/>
            <person name="Sahin N."/>
        </authorList>
    </citation>
    <scope>NUCLEOTIDE SEQUENCE [LARGE SCALE GENOMIC DNA]</scope>
    <source>
        <strain evidence="2 3">KCTC 29202</strain>
    </source>
</reference>
<name>A0A3B0BV50_9ACTN</name>
<sequence length="187" mass="19365">MVTDAADHCSAVLEAGADHDWSRPAAGLEWSAAATLDHLALGLVGYAGLLTARPTDRYIALFASLDPKAPLPARLEGIRIAAALLAATVRGAGAGDRAWHPWGHSDAPGFAAMGVTELVLHTDDIARGLGLASAVPGELCTPVLARLFPDAPAGRSPAQTLLWCTGRAALPGLPRRAQWAWDGTVRG</sequence>
<comment type="caution">
    <text evidence="2">The sequence shown here is derived from an EMBL/GenBank/DDBJ whole genome shotgun (WGS) entry which is preliminary data.</text>
</comment>
<dbReference type="Proteomes" id="UP000270343">
    <property type="component" value="Unassembled WGS sequence"/>
</dbReference>
<feature type="domain" description="Mycothiol-dependent maleylpyruvate isomerase metal-binding" evidence="1">
    <location>
        <begin position="4"/>
        <end position="126"/>
    </location>
</feature>
<protein>
    <recommendedName>
        <fullName evidence="1">Mycothiol-dependent maleylpyruvate isomerase metal-binding domain-containing protein</fullName>
    </recommendedName>
</protein>
<accession>A0A3B0BV50</accession>
<dbReference type="Gene3D" id="1.20.120.450">
    <property type="entry name" value="dinb family like domain"/>
    <property type="match status" value="1"/>
</dbReference>
<organism evidence="2 3">
    <name type="scientific">Streptomyces klenkii</name>
    <dbReference type="NCBI Taxonomy" id="1420899"/>
    <lineage>
        <taxon>Bacteria</taxon>
        <taxon>Bacillati</taxon>
        <taxon>Actinomycetota</taxon>
        <taxon>Actinomycetes</taxon>
        <taxon>Kitasatosporales</taxon>
        <taxon>Streptomycetaceae</taxon>
        <taxon>Streptomyces</taxon>
    </lineage>
</organism>
<evidence type="ECO:0000313" key="2">
    <source>
        <dbReference type="EMBL" id="RKN76690.1"/>
    </source>
</evidence>
<evidence type="ECO:0000259" key="1">
    <source>
        <dbReference type="Pfam" id="PF11716"/>
    </source>
</evidence>
<dbReference type="GO" id="GO:0046872">
    <property type="term" value="F:metal ion binding"/>
    <property type="evidence" value="ECO:0007669"/>
    <property type="project" value="InterPro"/>
</dbReference>
<dbReference type="SUPFAM" id="SSF109854">
    <property type="entry name" value="DinB/YfiT-like putative metalloenzymes"/>
    <property type="match status" value="1"/>
</dbReference>
<keyword evidence="3" id="KW-1185">Reference proteome</keyword>
<dbReference type="InterPro" id="IPR034660">
    <property type="entry name" value="DinB/YfiT-like"/>
</dbReference>